<dbReference type="GO" id="GO:0005509">
    <property type="term" value="F:calcium ion binding"/>
    <property type="evidence" value="ECO:0007669"/>
    <property type="project" value="InterPro"/>
</dbReference>
<evidence type="ECO:0000256" key="21">
    <source>
        <dbReference type="ARBA" id="ARBA00031357"/>
    </source>
</evidence>
<keyword evidence="18 22" id="KW-1015">Disulfide bond</keyword>
<sequence>MLIIRIPLLLAPCFASVTDKASAVLHRYRRANTGLIEEMFPGNLERECLEEKCDYEEAREVFENDLETVIADTRDLLRLEPCMNGGKCQDSFHDYACSCPAGYEGKNCEIDVSCSSQNGGCSQICENGLTRKATCSCVNGYRLKEDQKTCEPTVPFPCGRITNPEAVKNMLSRSLETGATSPTDSFQEKLGNVPPPSSLHHLDTNSVKGEVPWQVVQLSWLFPSVGKGFCEGVVVSEKWVLTAAQCLAHEPQTILAGEYNTGVFEHTEQVRRIVRAIPYPAHNASHKHLYDIALLELDSPLIMNSYITPICIMNKSSSNNLLMAEAGTVSGWWRTTTQQRMATVLQLQKVHYAPQNTCLGDTGDTASQHLFCAGPSAPATKTYSEQSGTPYTTNFKGTFFLTGIASCREPCTGTGNYNLYTRVGDYEEWIQNMITLP</sequence>
<evidence type="ECO:0000256" key="23">
    <source>
        <dbReference type="SAM" id="SignalP"/>
    </source>
</evidence>
<evidence type="ECO:0000256" key="4">
    <source>
        <dbReference type="ARBA" id="ARBA00009228"/>
    </source>
</evidence>
<evidence type="ECO:0000256" key="2">
    <source>
        <dbReference type="ARBA" id="ARBA00002741"/>
    </source>
</evidence>
<dbReference type="InterPro" id="IPR012224">
    <property type="entry name" value="Pept_S1A_FX"/>
</dbReference>
<dbReference type="PROSITE" id="PS50240">
    <property type="entry name" value="TRYPSIN_DOM"/>
    <property type="match status" value="1"/>
</dbReference>
<dbReference type="CDD" id="cd00190">
    <property type="entry name" value="Tryp_SPc"/>
    <property type="match status" value="1"/>
</dbReference>
<evidence type="ECO:0000256" key="6">
    <source>
        <dbReference type="ARBA" id="ARBA00019454"/>
    </source>
</evidence>
<evidence type="ECO:0000256" key="13">
    <source>
        <dbReference type="ARBA" id="ARBA00022737"/>
    </source>
</evidence>
<dbReference type="InterPro" id="IPR009003">
    <property type="entry name" value="Peptidase_S1_PA"/>
</dbReference>
<feature type="domain" description="Peptidase S1" evidence="25">
    <location>
        <begin position="189"/>
        <end position="435"/>
    </location>
</feature>
<dbReference type="SMART" id="SM00020">
    <property type="entry name" value="Tryp_SPc"/>
    <property type="match status" value="1"/>
</dbReference>
<evidence type="ECO:0000256" key="12">
    <source>
        <dbReference type="ARBA" id="ARBA00022729"/>
    </source>
</evidence>
<dbReference type="SUPFAM" id="SSF57630">
    <property type="entry name" value="GLA-domain"/>
    <property type="match status" value="1"/>
</dbReference>
<evidence type="ECO:0000256" key="9">
    <source>
        <dbReference type="ARBA" id="ARBA00022536"/>
    </source>
</evidence>
<dbReference type="PROSITE" id="PS01186">
    <property type="entry name" value="EGF_2"/>
    <property type="match status" value="1"/>
</dbReference>
<dbReference type="Proteomes" id="UP000694545">
    <property type="component" value="Unplaced"/>
</dbReference>
<name>A0A8D2IUW6_VARKO</name>
<proteinExistence type="inferred from homology"/>
<dbReference type="InterPro" id="IPR001314">
    <property type="entry name" value="Peptidase_S1A"/>
</dbReference>
<evidence type="ECO:0000256" key="18">
    <source>
        <dbReference type="ARBA" id="ARBA00023157"/>
    </source>
</evidence>
<dbReference type="Ensembl" id="ENSVKKT00000004127.1">
    <property type="protein sequence ID" value="ENSVKKP00000004017.1"/>
    <property type="gene ID" value="ENSVKKG00000003013.1"/>
</dbReference>
<dbReference type="PROSITE" id="PS50026">
    <property type="entry name" value="EGF_3"/>
    <property type="match status" value="1"/>
</dbReference>
<feature type="domain" description="EGF-like" evidence="24">
    <location>
        <begin position="73"/>
        <end position="109"/>
    </location>
</feature>
<feature type="domain" description="Gla" evidence="26">
    <location>
        <begin position="31"/>
        <end position="77"/>
    </location>
</feature>
<dbReference type="Pfam" id="PF14670">
    <property type="entry name" value="FXa_inhibition"/>
    <property type="match status" value="1"/>
</dbReference>
<evidence type="ECO:0000256" key="10">
    <source>
        <dbReference type="ARBA" id="ARBA00022553"/>
    </source>
</evidence>
<dbReference type="Pfam" id="PF00594">
    <property type="entry name" value="Gla"/>
    <property type="match status" value="1"/>
</dbReference>
<evidence type="ECO:0000256" key="3">
    <source>
        <dbReference type="ARBA" id="ARBA00004613"/>
    </source>
</evidence>
<dbReference type="GO" id="GO:0031638">
    <property type="term" value="P:zymogen activation"/>
    <property type="evidence" value="ECO:0007669"/>
    <property type="project" value="TreeGrafter"/>
</dbReference>
<dbReference type="GO" id="GO:0007596">
    <property type="term" value="P:blood coagulation"/>
    <property type="evidence" value="ECO:0007669"/>
    <property type="project" value="InterPro"/>
</dbReference>
<evidence type="ECO:0000313" key="28">
    <source>
        <dbReference type="Proteomes" id="UP000694545"/>
    </source>
</evidence>
<dbReference type="PROSITE" id="PS50998">
    <property type="entry name" value="GLA_2"/>
    <property type="match status" value="1"/>
</dbReference>
<dbReference type="SMART" id="SM00181">
    <property type="entry name" value="EGF"/>
    <property type="match status" value="2"/>
</dbReference>
<dbReference type="InterPro" id="IPR001881">
    <property type="entry name" value="EGF-like_Ca-bd_dom"/>
</dbReference>
<feature type="signal peptide" evidence="23">
    <location>
        <begin position="1"/>
        <end position="23"/>
    </location>
</feature>
<dbReference type="InterPro" id="IPR050442">
    <property type="entry name" value="Peptidase_S1_coag_factors"/>
</dbReference>
<keyword evidence="14" id="KW-0645">Protease</keyword>
<protein>
    <recommendedName>
        <fullName evidence="6">Coagulation factor IX</fullName>
        <ecNumber evidence="5">3.4.21.22</ecNumber>
    </recommendedName>
    <alternativeName>
        <fullName evidence="21">Christmas factor</fullName>
    </alternativeName>
</protein>
<keyword evidence="20" id="KW-0379">Hydroxylation</keyword>
<evidence type="ECO:0000256" key="19">
    <source>
        <dbReference type="ARBA" id="ARBA00023180"/>
    </source>
</evidence>
<dbReference type="InterPro" id="IPR000742">
    <property type="entry name" value="EGF"/>
</dbReference>
<accession>A0A8D2IUW6</accession>
<keyword evidence="28" id="KW-1185">Reference proteome</keyword>
<keyword evidence="17" id="KW-0865">Zymogen</keyword>
<dbReference type="FunFam" id="4.10.740.10:FF:000001">
    <property type="entry name" value="vitamin K-dependent protein S"/>
    <property type="match status" value="1"/>
</dbReference>
<dbReference type="Pfam" id="PF00008">
    <property type="entry name" value="EGF"/>
    <property type="match status" value="1"/>
</dbReference>
<keyword evidence="10" id="KW-0597">Phosphoprotein</keyword>
<dbReference type="PIRSF" id="PIRSF001143">
    <property type="entry name" value="Factor_X"/>
    <property type="match status" value="1"/>
</dbReference>
<evidence type="ECO:0000256" key="1">
    <source>
        <dbReference type="ARBA" id="ARBA00001368"/>
    </source>
</evidence>
<keyword evidence="19" id="KW-0325">Glycoprotein</keyword>
<dbReference type="GO" id="GO:0004252">
    <property type="term" value="F:serine-type endopeptidase activity"/>
    <property type="evidence" value="ECO:0007669"/>
    <property type="project" value="UniProtKB-EC"/>
</dbReference>
<dbReference type="SMART" id="SM00179">
    <property type="entry name" value="EGF_CA"/>
    <property type="match status" value="1"/>
</dbReference>
<dbReference type="PANTHER" id="PTHR24278">
    <property type="entry name" value="COAGULATION FACTOR"/>
    <property type="match status" value="1"/>
</dbReference>
<dbReference type="PRINTS" id="PR00001">
    <property type="entry name" value="GLABLOOD"/>
</dbReference>
<dbReference type="GO" id="GO:0005615">
    <property type="term" value="C:extracellular space"/>
    <property type="evidence" value="ECO:0007669"/>
    <property type="project" value="TreeGrafter"/>
</dbReference>
<evidence type="ECO:0000259" key="25">
    <source>
        <dbReference type="PROSITE" id="PS50240"/>
    </source>
</evidence>
<keyword evidence="16" id="KW-0460">Magnesium</keyword>
<dbReference type="CDD" id="cd00054">
    <property type="entry name" value="EGF_CA"/>
    <property type="match status" value="1"/>
</dbReference>
<evidence type="ECO:0000256" key="7">
    <source>
        <dbReference type="ARBA" id="ARBA00022479"/>
    </source>
</evidence>
<dbReference type="SUPFAM" id="SSF50494">
    <property type="entry name" value="Trypsin-like serine proteases"/>
    <property type="match status" value="1"/>
</dbReference>
<dbReference type="Gene3D" id="4.10.740.10">
    <property type="entry name" value="Coagulation Factor IX"/>
    <property type="match status" value="1"/>
</dbReference>
<evidence type="ECO:0000256" key="22">
    <source>
        <dbReference type="PROSITE-ProRule" id="PRU00076"/>
    </source>
</evidence>
<keyword evidence="14" id="KW-0720">Serine protease</keyword>
<evidence type="ECO:0000256" key="5">
    <source>
        <dbReference type="ARBA" id="ARBA00012066"/>
    </source>
</evidence>
<comment type="caution">
    <text evidence="22">Lacks conserved residue(s) required for the propagation of feature annotation.</text>
</comment>
<dbReference type="InterPro" id="IPR035972">
    <property type="entry name" value="GLA-like_dom_SF"/>
</dbReference>
<keyword evidence="8" id="KW-0964">Secreted</keyword>
<dbReference type="InterPro" id="IPR000152">
    <property type="entry name" value="EGF-type_Asp/Asn_hydroxyl_site"/>
</dbReference>
<evidence type="ECO:0000256" key="17">
    <source>
        <dbReference type="ARBA" id="ARBA00023145"/>
    </source>
</evidence>
<dbReference type="InterPro" id="IPR043504">
    <property type="entry name" value="Peptidase_S1_PA_chymotrypsin"/>
</dbReference>
<evidence type="ECO:0000256" key="20">
    <source>
        <dbReference type="ARBA" id="ARBA00023278"/>
    </source>
</evidence>
<dbReference type="Gene3D" id="2.40.10.10">
    <property type="entry name" value="Trypsin-like serine proteases"/>
    <property type="match status" value="2"/>
</dbReference>
<evidence type="ECO:0000256" key="15">
    <source>
        <dbReference type="ARBA" id="ARBA00022837"/>
    </source>
</evidence>
<evidence type="ECO:0000256" key="11">
    <source>
        <dbReference type="ARBA" id="ARBA00022723"/>
    </source>
</evidence>
<reference evidence="27" key="2">
    <citation type="submission" date="2025-09" db="UniProtKB">
        <authorList>
            <consortium name="Ensembl"/>
        </authorList>
    </citation>
    <scope>IDENTIFICATION</scope>
</reference>
<evidence type="ECO:0000259" key="26">
    <source>
        <dbReference type="PROSITE" id="PS50998"/>
    </source>
</evidence>
<dbReference type="FunFam" id="2.10.25.10:FF:000012">
    <property type="entry name" value="Delta-like protein"/>
    <property type="match status" value="1"/>
</dbReference>
<keyword evidence="13" id="KW-0677">Repeat</keyword>
<dbReference type="SMART" id="SM00069">
    <property type="entry name" value="GLA"/>
    <property type="match status" value="1"/>
</dbReference>
<feature type="disulfide bond" evidence="22">
    <location>
        <begin position="99"/>
        <end position="108"/>
    </location>
</feature>
<dbReference type="PROSITE" id="PS00010">
    <property type="entry name" value="ASX_HYDROXYL"/>
    <property type="match status" value="1"/>
</dbReference>
<keyword evidence="12 23" id="KW-0732">Signal</keyword>
<comment type="function">
    <text evidence="2">Factor IX is a vitamin K-dependent plasma protein that participates in the intrinsic pathway of blood coagulation by converting factor X to its active form in the presence of Ca(2+) ions, phospholipids, and factor VIIIa.</text>
</comment>
<evidence type="ECO:0000256" key="14">
    <source>
        <dbReference type="ARBA" id="ARBA00022825"/>
    </source>
</evidence>
<dbReference type="Gene3D" id="2.10.25.10">
    <property type="entry name" value="Laminin"/>
    <property type="match status" value="2"/>
</dbReference>
<comment type="similarity">
    <text evidence="4">Belongs to the peptidase S1 family. Snake venom subfamily.</text>
</comment>
<keyword evidence="9 22" id="KW-0245">EGF-like domain</keyword>
<comment type="subcellular location">
    <subcellularLocation>
        <location evidence="3">Secreted</location>
    </subcellularLocation>
</comment>
<dbReference type="AlphaFoldDB" id="A0A8D2IUW6"/>
<organism evidence="27 28">
    <name type="scientific">Varanus komodoensis</name>
    <name type="common">Komodo dragon</name>
    <dbReference type="NCBI Taxonomy" id="61221"/>
    <lineage>
        <taxon>Eukaryota</taxon>
        <taxon>Metazoa</taxon>
        <taxon>Chordata</taxon>
        <taxon>Craniata</taxon>
        <taxon>Vertebrata</taxon>
        <taxon>Euteleostomi</taxon>
        <taxon>Lepidosauria</taxon>
        <taxon>Squamata</taxon>
        <taxon>Bifurcata</taxon>
        <taxon>Unidentata</taxon>
        <taxon>Episquamata</taxon>
        <taxon>Toxicofera</taxon>
        <taxon>Anguimorpha</taxon>
        <taxon>Paleoanguimorpha</taxon>
        <taxon>Varanoidea</taxon>
        <taxon>Varanidae</taxon>
        <taxon>Varanus</taxon>
    </lineage>
</organism>
<dbReference type="PROSITE" id="PS00022">
    <property type="entry name" value="EGF_1"/>
    <property type="match status" value="1"/>
</dbReference>
<keyword evidence="14" id="KW-0378">Hydrolase</keyword>
<dbReference type="EC" id="3.4.21.22" evidence="5"/>
<reference evidence="27" key="1">
    <citation type="submission" date="2025-08" db="UniProtKB">
        <authorList>
            <consortium name="Ensembl"/>
        </authorList>
    </citation>
    <scope>IDENTIFICATION</scope>
</reference>
<dbReference type="PANTHER" id="PTHR24278:SF31">
    <property type="entry name" value="COAGULATION FACTOR IX"/>
    <property type="match status" value="1"/>
</dbReference>
<dbReference type="InterPro" id="IPR000294">
    <property type="entry name" value="GLA_domain"/>
</dbReference>
<evidence type="ECO:0000256" key="8">
    <source>
        <dbReference type="ARBA" id="ARBA00022525"/>
    </source>
</evidence>
<evidence type="ECO:0000259" key="24">
    <source>
        <dbReference type="PROSITE" id="PS50026"/>
    </source>
</evidence>
<evidence type="ECO:0000313" key="27">
    <source>
        <dbReference type="Ensembl" id="ENSVKKP00000004017.1"/>
    </source>
</evidence>
<dbReference type="InterPro" id="IPR017857">
    <property type="entry name" value="Coagulation_fac-like_Gla_dom"/>
</dbReference>
<feature type="chain" id="PRO_5034797578" description="Coagulation factor IX" evidence="23">
    <location>
        <begin position="24"/>
        <end position="437"/>
    </location>
</feature>
<dbReference type="Pfam" id="PF00089">
    <property type="entry name" value="Trypsin"/>
    <property type="match status" value="1"/>
</dbReference>
<dbReference type="InterPro" id="IPR001254">
    <property type="entry name" value="Trypsin_dom"/>
</dbReference>
<keyword evidence="15" id="KW-0106">Calcium</keyword>
<comment type="catalytic activity">
    <reaction evidence="1">
        <text>Selective cleavage of Arg-|-Ile bond in factor X to form factor Xa.</text>
        <dbReference type="EC" id="3.4.21.22"/>
    </reaction>
</comment>
<dbReference type="GO" id="GO:0044469">
    <property type="term" value="P:venom-mediated blood coagulation"/>
    <property type="evidence" value="ECO:0007669"/>
    <property type="project" value="UniProtKB-ARBA"/>
</dbReference>
<keyword evidence="7" id="KW-0301">Gamma-carboxyglutamic acid</keyword>
<dbReference type="OMA" id="NTFCAGH"/>
<evidence type="ECO:0000256" key="16">
    <source>
        <dbReference type="ARBA" id="ARBA00022842"/>
    </source>
</evidence>
<keyword evidence="11" id="KW-0479">Metal-binding</keyword>
<dbReference type="PRINTS" id="PR00722">
    <property type="entry name" value="CHYMOTRYPSIN"/>
</dbReference>
<dbReference type="SUPFAM" id="SSF57196">
    <property type="entry name" value="EGF/Laminin"/>
    <property type="match status" value="2"/>
</dbReference>